<organism evidence="4 5">
    <name type="scientific">Saccharobesus litoralis</name>
    <dbReference type="NCBI Taxonomy" id="2172099"/>
    <lineage>
        <taxon>Bacteria</taxon>
        <taxon>Pseudomonadati</taxon>
        <taxon>Pseudomonadota</taxon>
        <taxon>Gammaproteobacteria</taxon>
        <taxon>Alteromonadales</taxon>
        <taxon>Alteromonadaceae</taxon>
        <taxon>Saccharobesus</taxon>
    </lineage>
</organism>
<dbReference type="RefSeq" id="WP_108603857.1">
    <property type="nucleotide sequence ID" value="NZ_CP026604.1"/>
</dbReference>
<dbReference type="PANTHER" id="PTHR42760">
    <property type="entry name" value="SHORT-CHAIN DEHYDROGENASES/REDUCTASES FAMILY MEMBER"/>
    <property type="match status" value="1"/>
</dbReference>
<reference evidence="4 5" key="1">
    <citation type="submission" date="2018-01" db="EMBL/GenBank/DDBJ databases">
        <title>Genome sequence of a Cantenovulum-like bacteria.</title>
        <authorList>
            <person name="Tan W.R."/>
            <person name="Lau N.-S."/>
            <person name="Go F."/>
            <person name="Amirul A.-A.A."/>
        </authorList>
    </citation>
    <scope>NUCLEOTIDE SEQUENCE [LARGE SCALE GENOMIC DNA]</scope>
    <source>
        <strain evidence="4 5">CCB-QB4</strain>
    </source>
</reference>
<dbReference type="Proteomes" id="UP000244441">
    <property type="component" value="Chromosome"/>
</dbReference>
<evidence type="ECO:0000313" key="5">
    <source>
        <dbReference type="Proteomes" id="UP000244441"/>
    </source>
</evidence>
<dbReference type="Gene3D" id="3.40.50.720">
    <property type="entry name" value="NAD(P)-binding Rossmann-like Domain"/>
    <property type="match status" value="1"/>
</dbReference>
<dbReference type="EMBL" id="CP026604">
    <property type="protein sequence ID" value="AWB67789.1"/>
    <property type="molecule type" value="Genomic_DNA"/>
</dbReference>
<name>A0A2S0VUA3_9ALTE</name>
<accession>A0A2S0VUA3</accession>
<dbReference type="GO" id="GO:0016616">
    <property type="term" value="F:oxidoreductase activity, acting on the CH-OH group of donors, NAD or NADP as acceptor"/>
    <property type="evidence" value="ECO:0007669"/>
    <property type="project" value="TreeGrafter"/>
</dbReference>
<dbReference type="PANTHER" id="PTHR42760:SF133">
    <property type="entry name" value="3-OXOACYL-[ACYL-CARRIER-PROTEIN] REDUCTASE"/>
    <property type="match status" value="1"/>
</dbReference>
<gene>
    <name evidence="4" type="ORF">C2869_15750</name>
</gene>
<dbReference type="FunFam" id="3.40.50.720:FF:000084">
    <property type="entry name" value="Short-chain dehydrogenase reductase"/>
    <property type="match status" value="1"/>
</dbReference>
<sequence length="236" mass="25929">MDSQFTPLVILITGTSKGIGQALAEHYLKLGHIVYGCSRSESTISHSHYQHFALDVTDEKQVKSLFSSIRKTHKGLDVLINNAGIAVMNHALLTPMETVEKIFNVNVFASFLFCREAAKLMRKRDYGRIVNFSTVAVAFNLAGEAVYAASKSAVETLTRVLAKEFAEFNVTVNAIGPTPIQTDLIRNVPDEKIEQLLAQQSIKRLGSFADVINIADFYIQPSSDFITGQVVYLGGA</sequence>
<dbReference type="AlphaFoldDB" id="A0A2S0VUA3"/>
<dbReference type="InterPro" id="IPR036291">
    <property type="entry name" value="NAD(P)-bd_dom_sf"/>
</dbReference>
<dbReference type="SUPFAM" id="SSF51735">
    <property type="entry name" value="NAD(P)-binding Rossmann-fold domains"/>
    <property type="match status" value="1"/>
</dbReference>
<evidence type="ECO:0000256" key="3">
    <source>
        <dbReference type="RuleBase" id="RU000363"/>
    </source>
</evidence>
<dbReference type="OrthoDB" id="5786478at2"/>
<evidence type="ECO:0000256" key="2">
    <source>
        <dbReference type="ARBA" id="ARBA00023002"/>
    </source>
</evidence>
<comment type="similarity">
    <text evidence="1 3">Belongs to the short-chain dehydrogenases/reductases (SDR) family.</text>
</comment>
<evidence type="ECO:0000256" key="1">
    <source>
        <dbReference type="ARBA" id="ARBA00006484"/>
    </source>
</evidence>
<dbReference type="KEGG" id="cate:C2869_15750"/>
<dbReference type="CDD" id="cd05233">
    <property type="entry name" value="SDR_c"/>
    <property type="match status" value="1"/>
</dbReference>
<dbReference type="InterPro" id="IPR002347">
    <property type="entry name" value="SDR_fam"/>
</dbReference>
<evidence type="ECO:0000313" key="4">
    <source>
        <dbReference type="EMBL" id="AWB67789.1"/>
    </source>
</evidence>
<dbReference type="Pfam" id="PF00106">
    <property type="entry name" value="adh_short"/>
    <property type="match status" value="1"/>
</dbReference>
<keyword evidence="5" id="KW-1185">Reference proteome</keyword>
<keyword evidence="2" id="KW-0560">Oxidoreductase</keyword>
<dbReference type="PRINTS" id="PR00081">
    <property type="entry name" value="GDHRDH"/>
</dbReference>
<dbReference type="PRINTS" id="PR00080">
    <property type="entry name" value="SDRFAMILY"/>
</dbReference>
<proteinExistence type="inferred from homology"/>
<protein>
    <submittedName>
        <fullName evidence="4">Oxidoreductase</fullName>
    </submittedName>
</protein>